<dbReference type="RefSeq" id="WP_115362290.1">
    <property type="nucleotide sequence ID" value="NZ_CP038012.1"/>
</dbReference>
<evidence type="ECO:0000256" key="2">
    <source>
        <dbReference type="ARBA" id="ARBA00022692"/>
    </source>
</evidence>
<feature type="coiled-coil region" evidence="8">
    <location>
        <begin position="231"/>
        <end position="277"/>
    </location>
</feature>
<comment type="similarity">
    <text evidence="8">Belongs to the EzrA family.</text>
</comment>
<feature type="topological domain" description="Cytoplasmic" evidence="8">
    <location>
        <begin position="23"/>
        <end position="568"/>
    </location>
</feature>
<evidence type="ECO:0000313" key="10">
    <source>
        <dbReference type="Proteomes" id="UP000254519"/>
    </source>
</evidence>
<reference evidence="9 10" key="1">
    <citation type="submission" date="2018-06" db="EMBL/GenBank/DDBJ databases">
        <authorList>
            <consortium name="Pathogen Informatics"/>
            <person name="Doyle S."/>
        </authorList>
    </citation>
    <scope>NUCLEOTIDE SEQUENCE [LARGE SCALE GENOMIC DNA]</scope>
    <source>
        <strain evidence="10">ATCC 11859 / DSM 33 / NCIB 8841 / NCTC 4822</strain>
    </source>
</reference>
<gene>
    <name evidence="8 9" type="primary">ezrA</name>
    <name evidence="9" type="ORF">NCTC4822_02285</name>
</gene>
<evidence type="ECO:0000256" key="5">
    <source>
        <dbReference type="ARBA" id="ARBA00023136"/>
    </source>
</evidence>
<sequence length="568" mass="66447">MKIVIIAIIVLIIILTILAISYRRKHTNQIKKLEHRKLQIQHKPIFEEMTKIKQLNMTGETEEKFETWRATWTEVIDVRMPELDNLLFDAEEYIDRFSFKKLKETVMLIEEKIQFSQQKMTEILSGLDELVGSEEKNRVEMELLQERHRSARKKILAHQPAFGETVNPLEKELETFRPKFAEYETLTENGNYLQAREIVIALTEKGDYLFQIIEQIPALLADIQNSIPTSIRELRNGVREMEEQAYNLQHLEIEKILVDIEEKLERMAEEIAQLEMDGIPEEVEEIHSQLDGLYDALEKEVVAKHYVEENYQTVYDELLRVTGLVNETLTEITFVQQSYRINEDEAKIPQSASEEIELLNKQFAVIVEQIENNTSAYSSMQETIQMITEKVGYIDEERKDFAERLKKLRNDENKVRAELKGLSKELQDADRSLHRGNIPGIPDDIDARLEEAEEQLYIVRQSLEEVPLNMTLVNSYLENAKQSVQEVRGKTEELLENVMLVEWIIQYGNRYRASNERVHAQLQEAEESFRQFRYAKALEEAATAVEEVEPGAMKRIEELLQEKDDLTI</sequence>
<evidence type="ECO:0000313" key="9">
    <source>
        <dbReference type="EMBL" id="SUJ13208.1"/>
    </source>
</evidence>
<accession>A0A380C5F9</accession>
<keyword evidence="1 8" id="KW-0132">Cell division</keyword>
<dbReference type="SUPFAM" id="SSF109775">
    <property type="entry name" value="Mannose-6-phosphate receptor binding protein 1 (Tip47), C-terminal domain"/>
    <property type="match status" value="1"/>
</dbReference>
<keyword evidence="3 8" id="KW-1133">Transmembrane helix</keyword>
<keyword evidence="7 8" id="KW-0131">Cell cycle</keyword>
<dbReference type="AlphaFoldDB" id="A0A380C5F9"/>
<name>A0A380C5F9_SPOPA</name>
<dbReference type="Proteomes" id="UP000254519">
    <property type="component" value="Unassembled WGS sequence"/>
</dbReference>
<dbReference type="EMBL" id="UGYZ01000002">
    <property type="protein sequence ID" value="SUJ13208.1"/>
    <property type="molecule type" value="Genomic_DNA"/>
</dbReference>
<keyword evidence="6 8" id="KW-0717">Septation</keyword>
<comment type="subcellular location">
    <subcellularLocation>
        <location evidence="8">Cell membrane</location>
        <topology evidence="8">Single-pass membrane protein</topology>
    </subcellularLocation>
    <text evidence="8">Colocalized with FtsZ to the nascent septal site.</text>
</comment>
<dbReference type="GO" id="GO:0005886">
    <property type="term" value="C:plasma membrane"/>
    <property type="evidence" value="ECO:0007669"/>
    <property type="project" value="UniProtKB-SubCell"/>
</dbReference>
<dbReference type="GO" id="GO:0000921">
    <property type="term" value="P:septin ring assembly"/>
    <property type="evidence" value="ECO:0007669"/>
    <property type="project" value="InterPro"/>
</dbReference>
<keyword evidence="10" id="KW-1185">Reference proteome</keyword>
<keyword evidence="5 8" id="KW-0472">Membrane</keyword>
<dbReference type="Gene3D" id="1.20.120.340">
    <property type="entry name" value="Flagellar protein FliS"/>
    <property type="match status" value="1"/>
</dbReference>
<keyword evidence="4 8" id="KW-0175">Coiled coil</keyword>
<evidence type="ECO:0000256" key="6">
    <source>
        <dbReference type="ARBA" id="ARBA00023210"/>
    </source>
</evidence>
<organism evidence="9 10">
    <name type="scientific">Sporosarcina pasteurii</name>
    <name type="common">Bacillus pasteurii</name>
    <dbReference type="NCBI Taxonomy" id="1474"/>
    <lineage>
        <taxon>Bacteria</taxon>
        <taxon>Bacillati</taxon>
        <taxon>Bacillota</taxon>
        <taxon>Bacilli</taxon>
        <taxon>Bacillales</taxon>
        <taxon>Caryophanaceae</taxon>
        <taxon>Sporosarcina</taxon>
    </lineage>
</organism>
<dbReference type="NCBIfam" id="NF003413">
    <property type="entry name" value="PRK04778.1-7"/>
    <property type="match status" value="1"/>
</dbReference>
<proteinExistence type="inferred from homology"/>
<protein>
    <recommendedName>
        <fullName evidence="8">Septation ring formation regulator EzrA</fullName>
    </recommendedName>
</protein>
<evidence type="ECO:0000256" key="8">
    <source>
        <dbReference type="HAMAP-Rule" id="MF_00728"/>
    </source>
</evidence>
<feature type="topological domain" description="Extracellular" evidence="8">
    <location>
        <begin position="1"/>
        <end position="3"/>
    </location>
</feature>
<dbReference type="InterPro" id="IPR010379">
    <property type="entry name" value="EzrA"/>
</dbReference>
<dbReference type="GO" id="GO:0000917">
    <property type="term" value="P:division septum assembly"/>
    <property type="evidence" value="ECO:0007669"/>
    <property type="project" value="UniProtKB-KW"/>
</dbReference>
<dbReference type="GO" id="GO:0005940">
    <property type="term" value="C:septin ring"/>
    <property type="evidence" value="ECO:0007669"/>
    <property type="project" value="InterPro"/>
</dbReference>
<keyword evidence="2 8" id="KW-0812">Transmembrane</keyword>
<dbReference type="HAMAP" id="MF_00728">
    <property type="entry name" value="EzrA"/>
    <property type="match status" value="1"/>
</dbReference>
<dbReference type="OrthoDB" id="1654473at2"/>
<keyword evidence="8" id="KW-1003">Cell membrane</keyword>
<evidence type="ECO:0000256" key="1">
    <source>
        <dbReference type="ARBA" id="ARBA00022618"/>
    </source>
</evidence>
<evidence type="ECO:0000256" key="7">
    <source>
        <dbReference type="ARBA" id="ARBA00023306"/>
    </source>
</evidence>
<evidence type="ECO:0000256" key="4">
    <source>
        <dbReference type="ARBA" id="ARBA00023054"/>
    </source>
</evidence>
<comment type="function">
    <text evidence="8">Negative regulator of FtsZ ring formation; modulates the frequency and position of FtsZ ring formation. Inhibits FtsZ ring formation at polar sites. Interacts either with FtsZ or with one of its binding partners to promote depolymerization.</text>
</comment>
<dbReference type="Pfam" id="PF06160">
    <property type="entry name" value="EzrA"/>
    <property type="match status" value="1"/>
</dbReference>
<feature type="coiled-coil region" evidence="8">
    <location>
        <begin position="398"/>
        <end position="432"/>
    </location>
</feature>
<evidence type="ECO:0000256" key="3">
    <source>
        <dbReference type="ARBA" id="ARBA00022989"/>
    </source>
</evidence>